<proteinExistence type="predicted"/>
<dbReference type="CDD" id="cd01647">
    <property type="entry name" value="RT_LTR"/>
    <property type="match status" value="1"/>
</dbReference>
<dbReference type="RefSeq" id="XP_020903454.1">
    <property type="nucleotide sequence ID" value="XM_021047795.1"/>
</dbReference>
<dbReference type="SUPFAM" id="SSF56672">
    <property type="entry name" value="DNA/RNA polymerases"/>
    <property type="match status" value="1"/>
</dbReference>
<dbReference type="OrthoDB" id="5975741at2759"/>
<dbReference type="InterPro" id="IPR043502">
    <property type="entry name" value="DNA/RNA_pol_sf"/>
</dbReference>
<dbReference type="OMA" id="NTECTIF"/>
<organism evidence="2 3">
    <name type="scientific">Exaiptasia diaphana</name>
    <name type="common">Tropical sea anemone</name>
    <name type="synonym">Aiptasia pulchella</name>
    <dbReference type="NCBI Taxonomy" id="2652724"/>
    <lineage>
        <taxon>Eukaryota</taxon>
        <taxon>Metazoa</taxon>
        <taxon>Cnidaria</taxon>
        <taxon>Anthozoa</taxon>
        <taxon>Hexacorallia</taxon>
        <taxon>Actiniaria</taxon>
        <taxon>Aiptasiidae</taxon>
        <taxon>Exaiptasia</taxon>
    </lineage>
</organism>
<keyword evidence="3" id="KW-1185">Reference proteome</keyword>
<dbReference type="Proteomes" id="UP000887567">
    <property type="component" value="Unplaced"/>
</dbReference>
<dbReference type="InterPro" id="IPR050951">
    <property type="entry name" value="Retrovirus_Pol_polyprotein"/>
</dbReference>
<dbReference type="PANTHER" id="PTHR37984:SF7">
    <property type="entry name" value="INTEGRASE CATALYTIC DOMAIN-CONTAINING PROTEIN"/>
    <property type="match status" value="1"/>
</dbReference>
<dbReference type="InterPro" id="IPR043128">
    <property type="entry name" value="Rev_trsase/Diguanyl_cyclase"/>
</dbReference>
<evidence type="ECO:0000313" key="3">
    <source>
        <dbReference type="Proteomes" id="UP000887567"/>
    </source>
</evidence>
<dbReference type="Gene3D" id="3.10.10.10">
    <property type="entry name" value="HIV Type 1 Reverse Transcriptase, subunit A, domain 1"/>
    <property type="match status" value="1"/>
</dbReference>
<protein>
    <recommendedName>
        <fullName evidence="1">Reverse transcriptase domain-containing protein</fullName>
    </recommendedName>
</protein>
<sequence>MYPQNIDANGKPKQGTLNQSKIILVAYGGSEIKHLGTVKIPCNFKDSKTVATFYITDTPGPAIIGLHTATELNLLRFNLELKQFSPRNRPTEFCKRPTNPAPIKDKQDLIAQYPECFDGIGKFQGEYHIIIDPSVPPVVHPPRKAALSMKDEIKEELDEMVKKDIICKIQEGEPTAWVNSLVYRRKSNGKLRLCLDPKDLNAAIKREHHVTSTLEEILPKLSGAQVFSIVDAKCGYWNVVLDEESSYLTTFNSPYGRYRFKRMPFGLKMFQDIFQTRIDQTFEGCNGVIGIADDIVVYGDSEAAHDSNMHAMIERCKKNWLKAKPRQMLH</sequence>
<evidence type="ECO:0000313" key="2">
    <source>
        <dbReference type="EnsemblMetazoa" id="XP_020903454.1"/>
    </source>
</evidence>
<name>A0A913XEG3_EXADI</name>
<accession>A0A913XEG3</accession>
<dbReference type="Pfam" id="PF00078">
    <property type="entry name" value="RVT_1"/>
    <property type="match status" value="1"/>
</dbReference>
<dbReference type="GeneID" id="110241874"/>
<dbReference type="AlphaFoldDB" id="A0A913XEG3"/>
<reference evidence="2" key="1">
    <citation type="submission" date="2022-11" db="UniProtKB">
        <authorList>
            <consortium name="EnsemblMetazoa"/>
        </authorList>
    </citation>
    <scope>IDENTIFICATION</scope>
</reference>
<dbReference type="EnsemblMetazoa" id="XM_021047795.1">
    <property type="protein sequence ID" value="XP_020903454.1"/>
    <property type="gene ID" value="LOC110241874"/>
</dbReference>
<dbReference type="KEGG" id="epa:110241874"/>
<dbReference type="PANTHER" id="PTHR37984">
    <property type="entry name" value="PROTEIN CBG26694"/>
    <property type="match status" value="1"/>
</dbReference>
<feature type="domain" description="Reverse transcriptase" evidence="1">
    <location>
        <begin position="185"/>
        <end position="325"/>
    </location>
</feature>
<dbReference type="Gene3D" id="3.30.70.270">
    <property type="match status" value="1"/>
</dbReference>
<evidence type="ECO:0000259" key="1">
    <source>
        <dbReference type="Pfam" id="PF00078"/>
    </source>
</evidence>
<dbReference type="InterPro" id="IPR000477">
    <property type="entry name" value="RT_dom"/>
</dbReference>